<dbReference type="InterPro" id="IPR035994">
    <property type="entry name" value="Nucleoside_phosphorylase_sf"/>
</dbReference>
<keyword evidence="4" id="KW-1185">Reference proteome</keyword>
<sequence>MSPPTSPRYDETVEWIRARCLPSLQRVHVAVICGSGLRGLVDSVDKERVKVVIPYKDIPHFATSTVRGHPGNLVLAHLNAIPTTFMISRFHFFAGHDHALPT</sequence>
<dbReference type="GO" id="GO:0004731">
    <property type="term" value="F:purine-nucleoside phosphorylase activity"/>
    <property type="evidence" value="ECO:0007669"/>
    <property type="project" value="InterPro"/>
</dbReference>
<accession>A0A139ABF8</accession>
<dbReference type="GO" id="GO:0005737">
    <property type="term" value="C:cytoplasm"/>
    <property type="evidence" value="ECO:0007669"/>
    <property type="project" value="TreeGrafter"/>
</dbReference>
<proteinExistence type="predicted"/>
<dbReference type="OrthoDB" id="10261782at2759"/>
<dbReference type="PANTHER" id="PTHR11904:SF9">
    <property type="entry name" value="PURINE NUCLEOSIDE PHOSPHORYLASE-RELATED"/>
    <property type="match status" value="1"/>
</dbReference>
<evidence type="ECO:0000313" key="4">
    <source>
        <dbReference type="Proteomes" id="UP000070544"/>
    </source>
</evidence>
<dbReference type="AlphaFoldDB" id="A0A139ABF8"/>
<keyword evidence="1" id="KW-0328">Glycosyltransferase</keyword>
<dbReference type="GO" id="GO:0009116">
    <property type="term" value="P:nucleoside metabolic process"/>
    <property type="evidence" value="ECO:0007669"/>
    <property type="project" value="InterPro"/>
</dbReference>
<dbReference type="InterPro" id="IPR011268">
    <property type="entry name" value="Purine_phosphorylase"/>
</dbReference>
<dbReference type="Gene3D" id="3.40.50.1580">
    <property type="entry name" value="Nucleoside phosphorylase domain"/>
    <property type="match status" value="1"/>
</dbReference>
<evidence type="ECO:0008006" key="5">
    <source>
        <dbReference type="Google" id="ProtNLM"/>
    </source>
</evidence>
<dbReference type="PANTHER" id="PTHR11904">
    <property type="entry name" value="METHYLTHIOADENOSINE/PURINE NUCLEOSIDE PHOSPHORYLASE"/>
    <property type="match status" value="1"/>
</dbReference>
<dbReference type="SUPFAM" id="SSF53167">
    <property type="entry name" value="Purine and uridine phosphorylases"/>
    <property type="match status" value="1"/>
</dbReference>
<organism evidence="3 4">
    <name type="scientific">Gonapodya prolifera (strain JEL478)</name>
    <name type="common">Monoblepharis prolifera</name>
    <dbReference type="NCBI Taxonomy" id="1344416"/>
    <lineage>
        <taxon>Eukaryota</taxon>
        <taxon>Fungi</taxon>
        <taxon>Fungi incertae sedis</taxon>
        <taxon>Chytridiomycota</taxon>
        <taxon>Chytridiomycota incertae sedis</taxon>
        <taxon>Monoblepharidomycetes</taxon>
        <taxon>Monoblepharidales</taxon>
        <taxon>Gonapodyaceae</taxon>
        <taxon>Gonapodya</taxon>
    </lineage>
</organism>
<evidence type="ECO:0000256" key="1">
    <source>
        <dbReference type="ARBA" id="ARBA00022676"/>
    </source>
</evidence>
<protein>
    <recommendedName>
        <fullName evidence="5">Purine nucleoside phosphorylase</fullName>
    </recommendedName>
</protein>
<evidence type="ECO:0000313" key="3">
    <source>
        <dbReference type="EMBL" id="KXS14058.1"/>
    </source>
</evidence>
<evidence type="ECO:0000256" key="2">
    <source>
        <dbReference type="ARBA" id="ARBA00022679"/>
    </source>
</evidence>
<reference evidence="3 4" key="1">
    <citation type="journal article" date="2015" name="Genome Biol. Evol.">
        <title>Phylogenomic analyses indicate that early fungi evolved digesting cell walls of algal ancestors of land plants.</title>
        <authorList>
            <person name="Chang Y."/>
            <person name="Wang S."/>
            <person name="Sekimoto S."/>
            <person name="Aerts A.L."/>
            <person name="Choi C."/>
            <person name="Clum A."/>
            <person name="LaButti K.M."/>
            <person name="Lindquist E.A."/>
            <person name="Yee Ngan C."/>
            <person name="Ohm R.A."/>
            <person name="Salamov A.A."/>
            <person name="Grigoriev I.V."/>
            <person name="Spatafora J.W."/>
            <person name="Berbee M.L."/>
        </authorList>
    </citation>
    <scope>NUCLEOTIDE SEQUENCE [LARGE SCALE GENOMIC DNA]</scope>
    <source>
        <strain evidence="3 4">JEL478</strain>
    </source>
</reference>
<dbReference type="STRING" id="1344416.A0A139ABF8"/>
<keyword evidence="2" id="KW-0808">Transferase</keyword>
<dbReference type="EMBL" id="KQ965772">
    <property type="protein sequence ID" value="KXS14058.1"/>
    <property type="molecule type" value="Genomic_DNA"/>
</dbReference>
<gene>
    <name evidence="3" type="ORF">M427DRAFT_33478</name>
</gene>
<dbReference type="Proteomes" id="UP000070544">
    <property type="component" value="Unassembled WGS sequence"/>
</dbReference>
<name>A0A139ABF8_GONPJ</name>